<dbReference type="RefSeq" id="WP_108128834.1">
    <property type="nucleotide sequence ID" value="NZ_QBKP01000006.1"/>
</dbReference>
<keyword evidence="2" id="KW-0472">Membrane</keyword>
<dbReference type="Proteomes" id="UP000244224">
    <property type="component" value="Unassembled WGS sequence"/>
</dbReference>
<comment type="caution">
    <text evidence="3">The sequence shown here is derived from an EMBL/GenBank/DDBJ whole genome shotgun (WGS) entry which is preliminary data.</text>
</comment>
<feature type="region of interest" description="Disordered" evidence="1">
    <location>
        <begin position="381"/>
        <end position="521"/>
    </location>
</feature>
<dbReference type="OrthoDB" id="7870459at2"/>
<reference evidence="3 4" key="1">
    <citation type="submission" date="2018-04" db="EMBL/GenBank/DDBJ databases">
        <title>Genomic Encyclopedia of Archaeal and Bacterial Type Strains, Phase II (KMG-II): from individual species to whole genera.</title>
        <authorList>
            <person name="Goeker M."/>
        </authorList>
    </citation>
    <scope>NUCLEOTIDE SEQUENCE [LARGE SCALE GENOMIC DNA]</scope>
    <source>
        <strain evidence="3 4">DSM 21823</strain>
    </source>
</reference>
<feature type="region of interest" description="Disordered" evidence="1">
    <location>
        <begin position="963"/>
        <end position="996"/>
    </location>
</feature>
<feature type="compositionally biased region" description="Pro residues" evidence="1">
    <location>
        <begin position="206"/>
        <end position="278"/>
    </location>
</feature>
<feature type="compositionally biased region" description="Low complexity" evidence="1">
    <location>
        <begin position="326"/>
        <end position="352"/>
    </location>
</feature>
<sequence length="1081" mass="111512">MKPNFALNFSDDGISLLHRTARGWLEVGSTALDAPDLGEALNYLRRSALGLAPHGVTSKLVIPNSQILYTEVDAPGPDDAHRLQQIRRALEGVTPYAVDDLAFDWSGDGPRVQVAVIARETLQEAEGFAAEYRFNPVSFVAIPDEGRFTGEPWFGPSSIAPEVLPQGESVERDAEPVLMISRETRTAEARHEATSPPEPTVSAAPEPAPVPEPEVEPVPEPAPVEPAAPVPAPVEEPAPAPEPEIPEPEPTPAEPEQPEPEAPQPDLPEPAPDLPPELPEPEPEPDLPSAEPELPEPAEPEIPLPEWEPEVELTAVQEVVAAAYEAAQHEAAPPPAEVAQQPELDFSPVAAAPAPPPPQVAAESVPEAPFISIDMEEAEELPARRRAVPPLARSPEVIPPVAPGKRSTGRRVADPGLPEEPPAFASRRAAGQEPPVSAEAPKLSVTNVTARRKAPAAPLSPPPLASTAAEARSYAPPAEDTATEDDVPPPLAPALQARLAAQRAAPVASRPTRTEAAKPAVARDAAAKAAKSLGGMVTAPGIPGLAAGRKAKPARQMSPQAAAETLVAPPPGAVGEPPFGMGRPARRGKPRFLGLILTAALLLLLGLIAAWSSFYLARGDDTAPAEVAGTDGTPTLAAPDSGADPAFADAAPEDTPTTEDEAAADGVPLPEDEAAADGQALAPEAAPVAEPAPEAASGTGAAPVPLPGSQDEIILSTMDNPPEALDALALEAPQTTADAGPVAPAPPPPFGTQYEFGADGLIKPTAEGIVTPDGVRLVAGSPPRVPPTRPESIATQAAAAQAAAAPAAEATPAEPAPEAATATTAEPPPAADPALEGFRPKPRPEGLATAAPAQDDAALDIPADQRMTSRRPRERPASIAAQVEQRRLDEEARRVAEAASLSAAAAAEALAATATQTETPAVADRGPVSPLAVAISRRPAARPKDLSRAVEAAVAAAARPVKEAPAKEVEPEPKRVARSAIPGEDEEPDNVPAARAPKIPTKASVAKSATFVNAIDLRKTNLIGVYGTPAKRYALVRTGSGSYKKVRVGDRVDGGTVAAITDNELRYKKGSRMIALKMPKG</sequence>
<accession>A0A2T6B187</accession>
<dbReference type="PRINTS" id="PR01217">
    <property type="entry name" value="PRICHEXTENSN"/>
</dbReference>
<organism evidence="3 4">
    <name type="scientific">Gemmobacter caeni</name>
    <dbReference type="NCBI Taxonomy" id="589035"/>
    <lineage>
        <taxon>Bacteria</taxon>
        <taxon>Pseudomonadati</taxon>
        <taxon>Pseudomonadota</taxon>
        <taxon>Alphaproteobacteria</taxon>
        <taxon>Rhodobacterales</taxon>
        <taxon>Paracoccaceae</taxon>
        <taxon>Gemmobacter</taxon>
    </lineage>
</organism>
<feature type="compositionally biased region" description="Low complexity" evidence="1">
    <location>
        <begin position="637"/>
        <end position="655"/>
    </location>
</feature>
<keyword evidence="4" id="KW-1185">Reference proteome</keyword>
<feature type="compositionally biased region" description="Low complexity" evidence="1">
    <location>
        <begin position="493"/>
        <end position="508"/>
    </location>
</feature>
<evidence type="ECO:0000313" key="3">
    <source>
        <dbReference type="EMBL" id="PTX49831.1"/>
    </source>
</evidence>
<feature type="region of interest" description="Disordered" evidence="1">
    <location>
        <begin position="326"/>
        <end position="363"/>
    </location>
</feature>
<name>A0A2T6B187_9RHOB</name>
<dbReference type="SUPFAM" id="SSF53067">
    <property type="entry name" value="Actin-like ATPase domain"/>
    <property type="match status" value="1"/>
</dbReference>
<feature type="region of interest" description="Disordered" evidence="1">
    <location>
        <begin position="626"/>
        <end position="757"/>
    </location>
</feature>
<feature type="region of interest" description="Disordered" evidence="1">
    <location>
        <begin position="773"/>
        <end position="899"/>
    </location>
</feature>
<feature type="compositionally biased region" description="Low complexity" evidence="1">
    <location>
        <begin position="794"/>
        <end position="825"/>
    </location>
</feature>
<feature type="transmembrane region" description="Helical" evidence="2">
    <location>
        <begin position="592"/>
        <end position="616"/>
    </location>
</feature>
<feature type="compositionally biased region" description="Low complexity" evidence="1">
    <location>
        <begin position="721"/>
        <end position="742"/>
    </location>
</feature>
<dbReference type="EMBL" id="QBKP01000006">
    <property type="protein sequence ID" value="PTX49831.1"/>
    <property type="molecule type" value="Genomic_DNA"/>
</dbReference>
<feature type="compositionally biased region" description="Basic and acidic residues" evidence="1">
    <location>
        <begin position="963"/>
        <end position="975"/>
    </location>
</feature>
<feature type="compositionally biased region" description="Basic and acidic residues" evidence="1">
    <location>
        <begin position="884"/>
        <end position="896"/>
    </location>
</feature>
<feature type="compositionally biased region" description="Low complexity" evidence="1">
    <location>
        <begin position="847"/>
        <end position="865"/>
    </location>
</feature>
<feature type="compositionally biased region" description="Low complexity" evidence="1">
    <location>
        <begin position="680"/>
        <end position="696"/>
    </location>
</feature>
<feature type="region of interest" description="Disordered" evidence="1">
    <location>
        <begin position="185"/>
        <end position="313"/>
    </location>
</feature>
<evidence type="ECO:0000256" key="2">
    <source>
        <dbReference type="SAM" id="Phobius"/>
    </source>
</evidence>
<dbReference type="AlphaFoldDB" id="A0A2T6B187"/>
<protein>
    <recommendedName>
        <fullName evidence="5">Type IV pilus biogenesis protein PilP</fullName>
    </recommendedName>
</protein>
<dbReference type="InterPro" id="IPR043129">
    <property type="entry name" value="ATPase_NBD"/>
</dbReference>
<gene>
    <name evidence="3" type="ORF">C8N34_1069</name>
</gene>
<evidence type="ECO:0000313" key="4">
    <source>
        <dbReference type="Proteomes" id="UP000244224"/>
    </source>
</evidence>
<proteinExistence type="predicted"/>
<evidence type="ECO:0008006" key="5">
    <source>
        <dbReference type="Google" id="ProtNLM"/>
    </source>
</evidence>
<dbReference type="Gene3D" id="3.30.420.380">
    <property type="match status" value="1"/>
</dbReference>
<keyword evidence="2" id="KW-0812">Transmembrane</keyword>
<keyword evidence="2" id="KW-1133">Transmembrane helix</keyword>
<evidence type="ECO:0000256" key="1">
    <source>
        <dbReference type="SAM" id="MobiDB-lite"/>
    </source>
</evidence>